<evidence type="ECO:0000256" key="4">
    <source>
        <dbReference type="ARBA" id="ARBA00022729"/>
    </source>
</evidence>
<evidence type="ECO:0000256" key="7">
    <source>
        <dbReference type="ARBA" id="ARBA00023157"/>
    </source>
</evidence>
<dbReference type="InterPro" id="IPR036179">
    <property type="entry name" value="Ig-like_dom_sf"/>
</dbReference>
<dbReference type="InterPro" id="IPR003599">
    <property type="entry name" value="Ig_sub"/>
</dbReference>
<dbReference type="InterPro" id="IPR051713">
    <property type="entry name" value="T-cell_Activation_Regulation"/>
</dbReference>
<dbReference type="GO" id="GO:0007166">
    <property type="term" value="P:cell surface receptor signaling pathway"/>
    <property type="evidence" value="ECO:0007669"/>
    <property type="project" value="TreeGrafter"/>
</dbReference>
<dbReference type="AlphaFoldDB" id="A0A8T3DYK9"/>
<dbReference type="PANTHER" id="PTHR25466">
    <property type="entry name" value="T-LYMPHOCYTE ACTIVATION ANTIGEN"/>
    <property type="match status" value="1"/>
</dbReference>
<dbReference type="InterPro" id="IPR013783">
    <property type="entry name" value="Ig-like_fold"/>
</dbReference>
<evidence type="ECO:0000256" key="9">
    <source>
        <dbReference type="ARBA" id="ARBA00023180"/>
    </source>
</evidence>
<keyword evidence="5" id="KW-1133">Transmembrane helix</keyword>
<evidence type="ECO:0000259" key="12">
    <source>
        <dbReference type="PROSITE" id="PS50835"/>
    </source>
</evidence>
<dbReference type="InterPro" id="IPR013106">
    <property type="entry name" value="Ig_V-set"/>
</dbReference>
<dbReference type="InterPro" id="IPR007110">
    <property type="entry name" value="Ig-like_dom"/>
</dbReference>
<dbReference type="SUPFAM" id="SSF48726">
    <property type="entry name" value="Immunoglobulin"/>
    <property type="match status" value="1"/>
</dbReference>
<reference evidence="13" key="1">
    <citation type="submission" date="2021-01" db="EMBL/GenBank/DDBJ databases">
        <authorList>
            <person name="Zahm M."/>
            <person name="Roques C."/>
            <person name="Cabau C."/>
            <person name="Klopp C."/>
            <person name="Donnadieu C."/>
            <person name="Jouanno E."/>
            <person name="Lampietro C."/>
            <person name="Louis A."/>
            <person name="Herpin A."/>
            <person name="Echchiki A."/>
            <person name="Berthelot C."/>
            <person name="Parey E."/>
            <person name="Roest-Crollius H."/>
            <person name="Braasch I."/>
            <person name="Postlethwait J."/>
            <person name="Bobe J."/>
            <person name="Montfort J."/>
            <person name="Bouchez O."/>
            <person name="Begum T."/>
            <person name="Mejri S."/>
            <person name="Adams A."/>
            <person name="Chen W.-J."/>
            <person name="Guiguen Y."/>
        </authorList>
    </citation>
    <scope>NUCLEOTIDE SEQUENCE</scope>
    <source>
        <tissue evidence="13">Blood</tissue>
    </source>
</reference>
<evidence type="ECO:0000256" key="5">
    <source>
        <dbReference type="ARBA" id="ARBA00022989"/>
    </source>
</evidence>
<evidence type="ECO:0000256" key="8">
    <source>
        <dbReference type="ARBA" id="ARBA00023170"/>
    </source>
</evidence>
<sequence>MLVSLWMVSILLHFSSGCILSSTPEEVTGYTGGSVVLSCSCADVQTQRPALRWIFNPGPNDSILVPYEQQHSRYKDRVQELNSDSPGNLSVLFSQLTVSDSGLYRCEANGNDYNEIRLTVKGKFDHSLQIM</sequence>
<keyword evidence="14" id="KW-1185">Reference proteome</keyword>
<comment type="subcellular location">
    <subcellularLocation>
        <location evidence="1">Cell membrane</location>
        <topology evidence="1">Single-pass type I membrane protein</topology>
    </subcellularLocation>
</comment>
<dbReference type="GO" id="GO:0042102">
    <property type="term" value="P:positive regulation of T cell proliferation"/>
    <property type="evidence" value="ECO:0007669"/>
    <property type="project" value="TreeGrafter"/>
</dbReference>
<keyword evidence="9" id="KW-0325">Glycoprotein</keyword>
<dbReference type="PANTHER" id="PTHR25466:SF14">
    <property type="entry name" value="BUTYROPHILIN SUBFAMILY 2 MEMBER A2-LIKE-RELATED"/>
    <property type="match status" value="1"/>
</dbReference>
<dbReference type="SMART" id="SM00409">
    <property type="entry name" value="IG"/>
    <property type="match status" value="1"/>
</dbReference>
<feature type="chain" id="PRO_5035726254" description="Ig-like domain-containing protein" evidence="11">
    <location>
        <begin position="18"/>
        <end position="131"/>
    </location>
</feature>
<dbReference type="EMBL" id="JAERUA010000003">
    <property type="protein sequence ID" value="KAI1902101.1"/>
    <property type="molecule type" value="Genomic_DNA"/>
</dbReference>
<keyword evidence="2" id="KW-1003">Cell membrane</keyword>
<dbReference type="Pfam" id="PF07686">
    <property type="entry name" value="V-set"/>
    <property type="match status" value="1"/>
</dbReference>
<accession>A0A8T3DYK9</accession>
<evidence type="ECO:0000256" key="3">
    <source>
        <dbReference type="ARBA" id="ARBA00022692"/>
    </source>
</evidence>
<gene>
    <name evidence="13" type="ORF">AGOR_G00041240</name>
</gene>
<dbReference type="OrthoDB" id="6157407at2759"/>
<feature type="signal peptide" evidence="11">
    <location>
        <begin position="1"/>
        <end position="17"/>
    </location>
</feature>
<proteinExistence type="predicted"/>
<dbReference type="GO" id="GO:0031295">
    <property type="term" value="P:T cell costimulation"/>
    <property type="evidence" value="ECO:0007669"/>
    <property type="project" value="TreeGrafter"/>
</dbReference>
<feature type="domain" description="Ig-like" evidence="12">
    <location>
        <begin position="32"/>
        <end position="119"/>
    </location>
</feature>
<evidence type="ECO:0000256" key="2">
    <source>
        <dbReference type="ARBA" id="ARBA00022475"/>
    </source>
</evidence>
<dbReference type="PROSITE" id="PS50835">
    <property type="entry name" value="IG_LIKE"/>
    <property type="match status" value="1"/>
</dbReference>
<dbReference type="Proteomes" id="UP000829720">
    <property type="component" value="Unassembled WGS sequence"/>
</dbReference>
<comment type="caution">
    <text evidence="13">The sequence shown here is derived from an EMBL/GenBank/DDBJ whole genome shotgun (WGS) entry which is preliminary data.</text>
</comment>
<keyword evidence="4 11" id="KW-0732">Signal</keyword>
<evidence type="ECO:0000256" key="11">
    <source>
        <dbReference type="SAM" id="SignalP"/>
    </source>
</evidence>
<organism evidence="13 14">
    <name type="scientific">Albula goreensis</name>
    <dbReference type="NCBI Taxonomy" id="1534307"/>
    <lineage>
        <taxon>Eukaryota</taxon>
        <taxon>Metazoa</taxon>
        <taxon>Chordata</taxon>
        <taxon>Craniata</taxon>
        <taxon>Vertebrata</taxon>
        <taxon>Euteleostomi</taxon>
        <taxon>Actinopterygii</taxon>
        <taxon>Neopterygii</taxon>
        <taxon>Teleostei</taxon>
        <taxon>Albuliformes</taxon>
        <taxon>Albulidae</taxon>
        <taxon>Albula</taxon>
    </lineage>
</organism>
<keyword evidence="7" id="KW-1015">Disulfide bond</keyword>
<keyword evidence="8" id="KW-0675">Receptor</keyword>
<evidence type="ECO:0000256" key="1">
    <source>
        <dbReference type="ARBA" id="ARBA00004251"/>
    </source>
</evidence>
<evidence type="ECO:0000313" key="13">
    <source>
        <dbReference type="EMBL" id="KAI1902101.1"/>
    </source>
</evidence>
<dbReference type="GO" id="GO:0042130">
    <property type="term" value="P:negative regulation of T cell proliferation"/>
    <property type="evidence" value="ECO:0007669"/>
    <property type="project" value="TreeGrafter"/>
</dbReference>
<dbReference type="GO" id="GO:0006955">
    <property type="term" value="P:immune response"/>
    <property type="evidence" value="ECO:0007669"/>
    <property type="project" value="TreeGrafter"/>
</dbReference>
<dbReference type="GO" id="GO:0071222">
    <property type="term" value="P:cellular response to lipopolysaccharide"/>
    <property type="evidence" value="ECO:0007669"/>
    <property type="project" value="TreeGrafter"/>
</dbReference>
<name>A0A8T3DYK9_9TELE</name>
<keyword evidence="6" id="KW-0472">Membrane</keyword>
<evidence type="ECO:0000256" key="10">
    <source>
        <dbReference type="ARBA" id="ARBA00023319"/>
    </source>
</evidence>
<evidence type="ECO:0000313" key="14">
    <source>
        <dbReference type="Proteomes" id="UP000829720"/>
    </source>
</evidence>
<keyword evidence="10" id="KW-0393">Immunoglobulin domain</keyword>
<keyword evidence="3" id="KW-0812">Transmembrane</keyword>
<evidence type="ECO:0000256" key="6">
    <source>
        <dbReference type="ARBA" id="ARBA00023136"/>
    </source>
</evidence>
<dbReference type="GO" id="GO:0009897">
    <property type="term" value="C:external side of plasma membrane"/>
    <property type="evidence" value="ECO:0007669"/>
    <property type="project" value="TreeGrafter"/>
</dbReference>
<dbReference type="Gene3D" id="2.60.40.10">
    <property type="entry name" value="Immunoglobulins"/>
    <property type="match status" value="1"/>
</dbReference>
<protein>
    <recommendedName>
        <fullName evidence="12">Ig-like domain-containing protein</fullName>
    </recommendedName>
</protein>